<keyword evidence="3" id="KW-1185">Reference proteome</keyword>
<reference evidence="2 3" key="1">
    <citation type="submission" date="2024-05" db="EMBL/GenBank/DDBJ databases">
        <authorList>
            <person name="Wallberg A."/>
        </authorList>
    </citation>
    <scope>NUCLEOTIDE SEQUENCE [LARGE SCALE GENOMIC DNA]</scope>
</reference>
<feature type="region of interest" description="Disordered" evidence="1">
    <location>
        <begin position="169"/>
        <end position="205"/>
    </location>
</feature>
<evidence type="ECO:0000313" key="2">
    <source>
        <dbReference type="EMBL" id="CAL4122733.1"/>
    </source>
</evidence>
<accession>A0AAV2RH93</accession>
<protein>
    <submittedName>
        <fullName evidence="2">Uncharacterized protein</fullName>
    </submittedName>
</protein>
<dbReference type="EMBL" id="CAXKWB010020681">
    <property type="protein sequence ID" value="CAL4122733.1"/>
    <property type="molecule type" value="Genomic_DNA"/>
</dbReference>
<proteinExistence type="predicted"/>
<dbReference type="AlphaFoldDB" id="A0AAV2RH93"/>
<organism evidence="2 3">
    <name type="scientific">Meganyctiphanes norvegica</name>
    <name type="common">Northern krill</name>
    <name type="synonym">Thysanopoda norvegica</name>
    <dbReference type="NCBI Taxonomy" id="48144"/>
    <lineage>
        <taxon>Eukaryota</taxon>
        <taxon>Metazoa</taxon>
        <taxon>Ecdysozoa</taxon>
        <taxon>Arthropoda</taxon>
        <taxon>Crustacea</taxon>
        <taxon>Multicrustacea</taxon>
        <taxon>Malacostraca</taxon>
        <taxon>Eumalacostraca</taxon>
        <taxon>Eucarida</taxon>
        <taxon>Euphausiacea</taxon>
        <taxon>Euphausiidae</taxon>
        <taxon>Meganyctiphanes</taxon>
    </lineage>
</organism>
<sequence>YIISSAVSTTCSHNLSVIIQLPCQGDLPRSHLVLLPDRTSTLPSSRPPSSVLTTLDDLSSASALAKSNLHTIPRTGMYPQKDEVSLNTALNRVLGHSHADLSRQLQKAWDMNTARDSDEGCHSASSRRASCNSEEEGSVWDFVNPAFQNSCQQGGINVSIHSVVSYKTPEKAQMSPSRSEHALPIPPTPPTPKMMEEDLLRAEER</sequence>
<feature type="non-terminal residue" evidence="2">
    <location>
        <position position="1"/>
    </location>
</feature>
<feature type="compositionally biased region" description="Basic and acidic residues" evidence="1">
    <location>
        <begin position="194"/>
        <end position="205"/>
    </location>
</feature>
<gene>
    <name evidence="2" type="ORF">MNOR_LOCUS23455</name>
</gene>
<evidence type="ECO:0000256" key="1">
    <source>
        <dbReference type="SAM" id="MobiDB-lite"/>
    </source>
</evidence>
<dbReference type="Proteomes" id="UP001497623">
    <property type="component" value="Unassembled WGS sequence"/>
</dbReference>
<feature type="non-terminal residue" evidence="2">
    <location>
        <position position="205"/>
    </location>
</feature>
<name>A0AAV2RH93_MEGNR</name>
<evidence type="ECO:0000313" key="3">
    <source>
        <dbReference type="Proteomes" id="UP001497623"/>
    </source>
</evidence>
<comment type="caution">
    <text evidence="2">The sequence shown here is derived from an EMBL/GenBank/DDBJ whole genome shotgun (WGS) entry which is preliminary data.</text>
</comment>